<evidence type="ECO:0000256" key="1">
    <source>
        <dbReference type="ARBA" id="ARBA00004496"/>
    </source>
</evidence>
<dbReference type="GO" id="GO:0008327">
    <property type="term" value="F:methyl-CpG binding"/>
    <property type="evidence" value="ECO:0007669"/>
    <property type="project" value="TreeGrafter"/>
</dbReference>
<dbReference type="EMBL" id="OB660284">
    <property type="protein sequence ID" value="CAD7223979.1"/>
    <property type="molecule type" value="Genomic_DNA"/>
</dbReference>
<keyword evidence="6" id="KW-0238">DNA-binding</keyword>
<name>A0A7R8W7G3_9CRUS</name>
<feature type="compositionally biased region" description="Polar residues" evidence="7">
    <location>
        <begin position="332"/>
        <end position="344"/>
    </location>
</feature>
<dbReference type="AlphaFoldDB" id="A0A7R8W7G3"/>
<dbReference type="InterPro" id="IPR040388">
    <property type="entry name" value="CXXC4/CXXC5"/>
</dbReference>
<protein>
    <submittedName>
        <fullName evidence="8">Uncharacterized protein</fullName>
    </submittedName>
</protein>
<evidence type="ECO:0000256" key="5">
    <source>
        <dbReference type="ARBA" id="ARBA00022833"/>
    </source>
</evidence>
<dbReference type="InterPro" id="IPR002857">
    <property type="entry name" value="Znf_CXXC"/>
</dbReference>
<keyword evidence="4" id="KW-0863">Zinc-finger</keyword>
<feature type="region of interest" description="Disordered" evidence="7">
    <location>
        <begin position="259"/>
        <end position="305"/>
    </location>
</feature>
<evidence type="ECO:0000256" key="7">
    <source>
        <dbReference type="SAM" id="MobiDB-lite"/>
    </source>
</evidence>
<dbReference type="GO" id="GO:0008270">
    <property type="term" value="F:zinc ion binding"/>
    <property type="evidence" value="ECO:0007669"/>
    <property type="project" value="UniProtKB-KW"/>
</dbReference>
<feature type="region of interest" description="Disordered" evidence="7">
    <location>
        <begin position="330"/>
        <end position="358"/>
    </location>
</feature>
<evidence type="ECO:0000256" key="2">
    <source>
        <dbReference type="ARBA" id="ARBA00022490"/>
    </source>
</evidence>
<keyword evidence="5" id="KW-0862">Zinc</keyword>
<dbReference type="PROSITE" id="PS51058">
    <property type="entry name" value="ZF_CXXC"/>
    <property type="match status" value="1"/>
</dbReference>
<keyword evidence="2" id="KW-0963">Cytoplasm</keyword>
<dbReference type="PANTHER" id="PTHR13419">
    <property type="entry name" value="ZINC FINGER-CONTAINING"/>
    <property type="match status" value="1"/>
</dbReference>
<evidence type="ECO:0000256" key="4">
    <source>
        <dbReference type="ARBA" id="ARBA00022771"/>
    </source>
</evidence>
<feature type="compositionally biased region" description="Polar residues" evidence="7">
    <location>
        <begin position="74"/>
        <end position="85"/>
    </location>
</feature>
<evidence type="ECO:0000256" key="3">
    <source>
        <dbReference type="ARBA" id="ARBA00022723"/>
    </source>
</evidence>
<dbReference type="PANTHER" id="PTHR13419:SF0">
    <property type="entry name" value="CXXC-TYPE DOMAIN-CONTAINING PROTEIN"/>
    <property type="match status" value="1"/>
</dbReference>
<comment type="subcellular location">
    <subcellularLocation>
        <location evidence="1">Cytoplasm</location>
    </subcellularLocation>
</comment>
<feature type="compositionally biased region" description="Low complexity" evidence="7">
    <location>
        <begin position="155"/>
        <end position="189"/>
    </location>
</feature>
<sequence>MNHGRTLGSPLNDIRLTPDSQDNRLSPLDSLDSELPELNQLYGEEGLNSRLLDSQSMGKETIPVDQSQHHSQSEPKSGSHSNPDSPSGFRPWEESKRQASGTDFIPTSEDFGSAHSSFNLPSFQSQFQPFSPPPPSSTLAQAPPHPQTIAQQRVSATSQSAPHSVSSHHSSPSPYAQQPMSAPAHTPSPAASPHPQYPSLLSAGPLQTMDMTHHQIHSPYLHPHHGPPDDRQQILLFPAPPFDEKKLLDLQSSDINRELLPPLPVHDMGDGRHHGPPFIRKLPPARPSPVRRSNPKPQQPPQHTTTTILCSPLQQQQQHHGVPQEEIPQVPAVSSTHGHRTSSQSDEDKVPKKKRKRCGECPGCQRKDNCGDCAPCRNAKSHQICKARRCEKLTERKPKKPKSFMVMLMASLVRHGTLVFEACIMSCCSSFQARVDFLSSMRGLPRAK</sequence>
<gene>
    <name evidence="8" type="ORF">CTOB1V02_LOCUS1951</name>
</gene>
<reference evidence="8" key="1">
    <citation type="submission" date="2020-11" db="EMBL/GenBank/DDBJ databases">
        <authorList>
            <person name="Tran Van P."/>
        </authorList>
    </citation>
    <scope>NUCLEOTIDE SEQUENCE</scope>
</reference>
<accession>A0A7R8W7G3</accession>
<dbReference type="Pfam" id="PF02008">
    <property type="entry name" value="zf-CXXC"/>
    <property type="match status" value="1"/>
</dbReference>
<dbReference type="GO" id="GO:0005737">
    <property type="term" value="C:cytoplasm"/>
    <property type="evidence" value="ECO:0007669"/>
    <property type="project" value="UniProtKB-SubCell"/>
</dbReference>
<feature type="compositionally biased region" description="Polar residues" evidence="7">
    <location>
        <begin position="51"/>
        <end position="66"/>
    </location>
</feature>
<dbReference type="OrthoDB" id="8777148at2759"/>
<evidence type="ECO:0000313" key="8">
    <source>
        <dbReference type="EMBL" id="CAD7223979.1"/>
    </source>
</evidence>
<evidence type="ECO:0000256" key="6">
    <source>
        <dbReference type="ARBA" id="ARBA00023125"/>
    </source>
</evidence>
<dbReference type="GO" id="GO:0005634">
    <property type="term" value="C:nucleus"/>
    <property type="evidence" value="ECO:0007669"/>
    <property type="project" value="TreeGrafter"/>
</dbReference>
<organism evidence="8">
    <name type="scientific">Cyprideis torosa</name>
    <dbReference type="NCBI Taxonomy" id="163714"/>
    <lineage>
        <taxon>Eukaryota</taxon>
        <taxon>Metazoa</taxon>
        <taxon>Ecdysozoa</taxon>
        <taxon>Arthropoda</taxon>
        <taxon>Crustacea</taxon>
        <taxon>Oligostraca</taxon>
        <taxon>Ostracoda</taxon>
        <taxon>Podocopa</taxon>
        <taxon>Podocopida</taxon>
        <taxon>Cytherocopina</taxon>
        <taxon>Cytheroidea</taxon>
        <taxon>Cytherideidae</taxon>
        <taxon>Cyprideis</taxon>
    </lineage>
</organism>
<feature type="region of interest" description="Disordered" evidence="7">
    <location>
        <begin position="1"/>
        <end position="204"/>
    </location>
</feature>
<proteinExistence type="predicted"/>
<keyword evidence="3" id="KW-0479">Metal-binding</keyword>